<evidence type="ECO:0000313" key="2">
    <source>
        <dbReference type="RefSeq" id="XP_075104694.1"/>
    </source>
</evidence>
<reference evidence="2" key="1">
    <citation type="submission" date="2025-08" db="UniProtKB">
        <authorList>
            <consortium name="RefSeq"/>
        </authorList>
    </citation>
    <scope>IDENTIFICATION</scope>
    <source>
        <tissue evidence="2">Leaf</tissue>
    </source>
</reference>
<keyword evidence="1" id="KW-1185">Reference proteome</keyword>
<accession>A0AC58U5D5</accession>
<sequence>MVDIFDIDSEAAHWLKKKSPTEWSKSHFPETVKCDTLLNNMCEYFNNMIIEARDKPIITLLEKIRKSNEWNYEIIGASIMNNWAVNLLNRKCSCRKWDLTGIPCKHTIVAIWTKHDDINSYVDDCYKVETYRTIYKFSILPMNGQEIWPKLNNVPPLPPRLERQSTKGRKQKLRKKEPDEVGASRQKMKRKQTKLYCSLCHNPGYKKRTCKLNRVYPYSHDDEMVRQESSFPTASSVHVKLPV</sequence>
<evidence type="ECO:0000313" key="1">
    <source>
        <dbReference type="Proteomes" id="UP000790787"/>
    </source>
</evidence>
<protein>
    <submittedName>
        <fullName evidence="2">Uncharacterized protein LOC142178842</fullName>
    </submittedName>
</protein>
<dbReference type="Proteomes" id="UP000790787">
    <property type="component" value="Unplaced"/>
</dbReference>
<dbReference type="RefSeq" id="XP_075104694.1">
    <property type="nucleotide sequence ID" value="XM_075248593.1"/>
</dbReference>
<organism evidence="1 2">
    <name type="scientific">Nicotiana tabacum</name>
    <name type="common">Common tobacco</name>
    <dbReference type="NCBI Taxonomy" id="4097"/>
    <lineage>
        <taxon>Eukaryota</taxon>
        <taxon>Viridiplantae</taxon>
        <taxon>Streptophyta</taxon>
        <taxon>Embryophyta</taxon>
        <taxon>Tracheophyta</taxon>
        <taxon>Spermatophyta</taxon>
        <taxon>Magnoliopsida</taxon>
        <taxon>eudicotyledons</taxon>
        <taxon>Gunneridae</taxon>
        <taxon>Pentapetalae</taxon>
        <taxon>asterids</taxon>
        <taxon>lamiids</taxon>
        <taxon>Solanales</taxon>
        <taxon>Solanaceae</taxon>
        <taxon>Nicotianoideae</taxon>
        <taxon>Nicotianeae</taxon>
        <taxon>Nicotiana</taxon>
    </lineage>
</organism>
<proteinExistence type="predicted"/>
<name>A0AC58U5D5_TOBAC</name>
<gene>
    <name evidence="2" type="primary">LOC142178842</name>
</gene>